<dbReference type="OrthoDB" id="2354286at2759"/>
<sequence length="249" mass="27360">MPALLFDTCCGCINLRTGCLIIGYLQLVCEIIFGIMILIMLTVSGVVASGAVHPEYSSADRSNLQRELQFEFPKDNDIQGLGILLVVVCVILLLALALALAFTITLLVGVHQGKRGHVKAYLIYTTIFLVLALIMFFVSLSSKNDAGSIVGNLLSFGQIEPKPKRIEIESETESRIENGIKFTNESGSGGQTGCGTEVGVKSTTRIDTGKHLFMELYSTLNLHWRRVSCSNQLVSENYLKCSHYFPRYA</sequence>
<keyword evidence="1" id="KW-1133">Transmembrane helix</keyword>
<gene>
    <name evidence="2" type="ORF">EVAR_24669_1</name>
</gene>
<keyword evidence="1" id="KW-0472">Membrane</keyword>
<keyword evidence="3" id="KW-1185">Reference proteome</keyword>
<protein>
    <submittedName>
        <fullName evidence="2">Uncharacterized protein</fullName>
    </submittedName>
</protein>
<dbReference type="Proteomes" id="UP000299102">
    <property type="component" value="Unassembled WGS sequence"/>
</dbReference>
<feature type="transmembrane region" description="Helical" evidence="1">
    <location>
        <begin position="31"/>
        <end position="52"/>
    </location>
</feature>
<dbReference type="EMBL" id="BGZK01000543">
    <property type="protein sequence ID" value="GBP49364.1"/>
    <property type="molecule type" value="Genomic_DNA"/>
</dbReference>
<keyword evidence="1" id="KW-0812">Transmembrane</keyword>
<comment type="caution">
    <text evidence="2">The sequence shown here is derived from an EMBL/GenBank/DDBJ whole genome shotgun (WGS) entry which is preliminary data.</text>
</comment>
<organism evidence="2 3">
    <name type="scientific">Eumeta variegata</name>
    <name type="common">Bagworm moth</name>
    <name type="synonym">Eumeta japonica</name>
    <dbReference type="NCBI Taxonomy" id="151549"/>
    <lineage>
        <taxon>Eukaryota</taxon>
        <taxon>Metazoa</taxon>
        <taxon>Ecdysozoa</taxon>
        <taxon>Arthropoda</taxon>
        <taxon>Hexapoda</taxon>
        <taxon>Insecta</taxon>
        <taxon>Pterygota</taxon>
        <taxon>Neoptera</taxon>
        <taxon>Endopterygota</taxon>
        <taxon>Lepidoptera</taxon>
        <taxon>Glossata</taxon>
        <taxon>Ditrysia</taxon>
        <taxon>Tineoidea</taxon>
        <taxon>Psychidae</taxon>
        <taxon>Oiketicinae</taxon>
        <taxon>Eumeta</taxon>
    </lineage>
</organism>
<evidence type="ECO:0000256" key="1">
    <source>
        <dbReference type="SAM" id="Phobius"/>
    </source>
</evidence>
<proteinExistence type="predicted"/>
<evidence type="ECO:0000313" key="3">
    <source>
        <dbReference type="Proteomes" id="UP000299102"/>
    </source>
</evidence>
<accession>A0A4C1WGU4</accession>
<reference evidence="2 3" key="1">
    <citation type="journal article" date="2019" name="Commun. Biol.">
        <title>The bagworm genome reveals a unique fibroin gene that provides high tensile strength.</title>
        <authorList>
            <person name="Kono N."/>
            <person name="Nakamura H."/>
            <person name="Ohtoshi R."/>
            <person name="Tomita M."/>
            <person name="Numata K."/>
            <person name="Arakawa K."/>
        </authorList>
    </citation>
    <scope>NUCLEOTIDE SEQUENCE [LARGE SCALE GENOMIC DNA]</scope>
</reference>
<dbReference type="AlphaFoldDB" id="A0A4C1WGU4"/>
<name>A0A4C1WGU4_EUMVA</name>
<feature type="transmembrane region" description="Helical" evidence="1">
    <location>
        <begin position="121"/>
        <end position="140"/>
    </location>
</feature>
<evidence type="ECO:0000313" key="2">
    <source>
        <dbReference type="EMBL" id="GBP49364.1"/>
    </source>
</evidence>
<feature type="transmembrane region" description="Helical" evidence="1">
    <location>
        <begin position="81"/>
        <end position="109"/>
    </location>
</feature>